<accession>A0A158K6K9</accession>
<dbReference type="Proteomes" id="UP000054925">
    <property type="component" value="Unassembled WGS sequence"/>
</dbReference>
<dbReference type="Pfam" id="PF13296">
    <property type="entry name" value="T6SS_Vgr"/>
    <property type="match status" value="1"/>
</dbReference>
<evidence type="ECO:0000256" key="1">
    <source>
        <dbReference type="SAM" id="Coils"/>
    </source>
</evidence>
<comment type="caution">
    <text evidence="4">The sequence shown here is derived from an EMBL/GenBank/DDBJ whole genome shotgun (WGS) entry which is preliminary data.</text>
</comment>
<dbReference type="InterPro" id="IPR028244">
    <property type="entry name" value="T6SS_Rhs_Vgr_dom"/>
</dbReference>
<evidence type="ECO:0000313" key="5">
    <source>
        <dbReference type="Proteomes" id="UP000054925"/>
    </source>
</evidence>
<organism evidence="4 5">
    <name type="scientific">Caballeronia terrestris</name>
    <dbReference type="NCBI Taxonomy" id="1226301"/>
    <lineage>
        <taxon>Bacteria</taxon>
        <taxon>Pseudomonadati</taxon>
        <taxon>Pseudomonadota</taxon>
        <taxon>Betaproteobacteria</taxon>
        <taxon>Burkholderiales</taxon>
        <taxon>Burkholderiaceae</taxon>
        <taxon>Caballeronia</taxon>
    </lineage>
</organism>
<reference evidence="4" key="1">
    <citation type="submission" date="2016-01" db="EMBL/GenBank/DDBJ databases">
        <authorList>
            <person name="Peeters C."/>
        </authorList>
    </citation>
    <scope>NUCLEOTIDE SEQUENCE [LARGE SCALE GENOMIC DNA]</scope>
    <source>
        <strain evidence="4">LMG 22937</strain>
    </source>
</reference>
<dbReference type="EMBL" id="FCOL02000037">
    <property type="protein sequence ID" value="SAL76409.1"/>
    <property type="molecule type" value="Genomic_DNA"/>
</dbReference>
<gene>
    <name evidence="4" type="ORF">AWB67_04921</name>
</gene>
<sequence>MSCGVADRAAYSMASATANHPAVAVIFTEGDPDRPVIIGALHDSQHLDHVNNENHTRNIIRTAGRNELRMEDREGTEHVHLRTPFQSSELNLGQMVDAGRRERGQGAELRSDGHVVARAQKGMLLTTEAQPEANGKQLDMRAAKAQLSEAFELMRSLTDRAAVANAHLAEIDQQRQFLEQRLDGLQRAVILASAPEGIALTSGQHLQLAARNNLSFNAGGSVDIGVLKKATVAAGEAISLFAQKLGMKLIAASGKVEIEAQDGQMALSALNDVTITSSDGKLVLTAAKEVWIGAGGSYIRISGERIENGTPGDILEKCAYWGKSGAQFQSLAANKWSGTAFNERFRVQLPNGEAARNHAFILTRADGGEIRGVTDADGVIELQQGVSVEGLRISFPGSGNEGAPQ</sequence>
<dbReference type="SUPFAM" id="SSF69349">
    <property type="entry name" value="Phage fibre proteins"/>
    <property type="match status" value="1"/>
</dbReference>
<evidence type="ECO:0000259" key="2">
    <source>
        <dbReference type="Pfam" id="PF10106"/>
    </source>
</evidence>
<name>A0A158K6K9_9BURK</name>
<keyword evidence="5" id="KW-1185">Reference proteome</keyword>
<proteinExistence type="predicted"/>
<feature type="domain" description="Putative type VI secretion system Rhs element associated Vgr" evidence="3">
    <location>
        <begin position="60"/>
        <end position="161"/>
    </location>
</feature>
<dbReference type="InterPro" id="IPR018769">
    <property type="entry name" value="VgrG2_DUF2345"/>
</dbReference>
<feature type="domain" description="DUF2345" evidence="2">
    <location>
        <begin position="180"/>
        <end position="326"/>
    </location>
</feature>
<dbReference type="AlphaFoldDB" id="A0A158K6K9"/>
<dbReference type="Pfam" id="PF10106">
    <property type="entry name" value="DUF2345"/>
    <property type="match status" value="1"/>
</dbReference>
<evidence type="ECO:0000313" key="4">
    <source>
        <dbReference type="EMBL" id="SAL76409.1"/>
    </source>
</evidence>
<evidence type="ECO:0000259" key="3">
    <source>
        <dbReference type="Pfam" id="PF13296"/>
    </source>
</evidence>
<dbReference type="OrthoDB" id="1907165at2"/>
<keyword evidence="1" id="KW-0175">Coiled coil</keyword>
<protein>
    <submittedName>
        <fullName evidence="4">Rhs element Vgr protein</fullName>
    </submittedName>
</protein>
<feature type="coiled-coil region" evidence="1">
    <location>
        <begin position="140"/>
        <end position="188"/>
    </location>
</feature>